<dbReference type="STRING" id="45073.Lqui_1588"/>
<keyword evidence="1" id="KW-1133">Transmembrane helix</keyword>
<dbReference type="SUPFAM" id="SSF110997">
    <property type="entry name" value="Sporulation related repeat"/>
    <property type="match status" value="1"/>
</dbReference>
<reference evidence="3 4" key="1">
    <citation type="submission" date="2015-11" db="EMBL/GenBank/DDBJ databases">
        <title>Genomic analysis of 38 Legionella species identifies large and diverse effector repertoires.</title>
        <authorList>
            <person name="Burstein D."/>
            <person name="Amaro F."/>
            <person name="Zusman T."/>
            <person name="Lifshitz Z."/>
            <person name="Cohen O."/>
            <person name="Gilbert J.A."/>
            <person name="Pupko T."/>
            <person name="Shuman H.A."/>
            <person name="Segal G."/>
        </authorList>
    </citation>
    <scope>NUCLEOTIDE SEQUENCE [LARGE SCALE GENOMIC DNA]</scope>
    <source>
        <strain evidence="3 4">CDC#1442-AUS-E</strain>
    </source>
</reference>
<comment type="caution">
    <text evidence="3">The sequence shown here is derived from an EMBL/GenBank/DDBJ whole genome shotgun (WGS) entry which is preliminary data.</text>
</comment>
<dbReference type="InterPro" id="IPR036680">
    <property type="entry name" value="SPOR-like_sf"/>
</dbReference>
<dbReference type="PANTHER" id="PTHR38687:SF1">
    <property type="entry name" value="CELL DIVISION PROTEIN DEDD"/>
    <property type="match status" value="1"/>
</dbReference>
<dbReference type="GO" id="GO:0032153">
    <property type="term" value="C:cell division site"/>
    <property type="evidence" value="ECO:0007669"/>
    <property type="project" value="TreeGrafter"/>
</dbReference>
<dbReference type="GO" id="GO:0030428">
    <property type="term" value="C:cell septum"/>
    <property type="evidence" value="ECO:0007669"/>
    <property type="project" value="TreeGrafter"/>
</dbReference>
<dbReference type="RefSeq" id="WP_065236161.1">
    <property type="nucleotide sequence ID" value="NZ_CAAAIK010000001.1"/>
</dbReference>
<dbReference type="AlphaFoldDB" id="A0A0W0XZR0"/>
<dbReference type="Gene3D" id="3.30.70.1070">
    <property type="entry name" value="Sporulation related repeat"/>
    <property type="match status" value="1"/>
</dbReference>
<organism evidence="3 4">
    <name type="scientific">Legionella quinlivanii</name>
    <dbReference type="NCBI Taxonomy" id="45073"/>
    <lineage>
        <taxon>Bacteria</taxon>
        <taxon>Pseudomonadati</taxon>
        <taxon>Pseudomonadota</taxon>
        <taxon>Gammaproteobacteria</taxon>
        <taxon>Legionellales</taxon>
        <taxon>Legionellaceae</taxon>
        <taxon>Legionella</taxon>
    </lineage>
</organism>
<dbReference type="EMBL" id="LNYS01000008">
    <property type="protein sequence ID" value="KTD50263.1"/>
    <property type="molecule type" value="Genomic_DNA"/>
</dbReference>
<protein>
    <submittedName>
        <fullName evidence="3">Sporulation domain-containing protein</fullName>
    </submittedName>
</protein>
<name>A0A0W0XZR0_9GAMM</name>
<keyword evidence="1" id="KW-0812">Transmembrane</keyword>
<dbReference type="InterPro" id="IPR007730">
    <property type="entry name" value="SPOR-like_dom"/>
</dbReference>
<evidence type="ECO:0000256" key="1">
    <source>
        <dbReference type="SAM" id="Phobius"/>
    </source>
</evidence>
<accession>A0A0W0XZR0</accession>
<dbReference type="GO" id="GO:0032506">
    <property type="term" value="P:cytokinetic process"/>
    <property type="evidence" value="ECO:0007669"/>
    <property type="project" value="TreeGrafter"/>
</dbReference>
<keyword evidence="4" id="KW-1185">Reference proteome</keyword>
<dbReference type="Pfam" id="PF05036">
    <property type="entry name" value="SPOR"/>
    <property type="match status" value="1"/>
</dbReference>
<gene>
    <name evidence="3" type="ORF">Lqui_1588</name>
</gene>
<feature type="transmembrane region" description="Helical" evidence="1">
    <location>
        <begin position="21"/>
        <end position="47"/>
    </location>
</feature>
<feature type="domain" description="SPOR" evidence="2">
    <location>
        <begin position="156"/>
        <end position="235"/>
    </location>
</feature>
<dbReference type="InterPro" id="IPR052521">
    <property type="entry name" value="Cell_div_SPOR-domain"/>
</dbReference>
<evidence type="ECO:0000313" key="4">
    <source>
        <dbReference type="Proteomes" id="UP000054618"/>
    </source>
</evidence>
<evidence type="ECO:0000259" key="2">
    <source>
        <dbReference type="PROSITE" id="PS51724"/>
    </source>
</evidence>
<sequence>MAKDYVRKRQSRQRSNAPRQLLLLLASFLGGYLTATIFDFTSLSAWLNKHVLAAQEIHPEATVPAKKAEAPKPKFEFYTLLAKDSSPQVLANRPGAGTPRAIPSTNTLTAQQAAQQSSQVARVSTAPAATAKTPVPAAPQTVTVAESKPVAAPAAKNTKEYYLVQIASFNRRPDAEQVKANLVLKGFDVMITSAPQGQVTWYRVLLGPYRSKALAEKAQADVARSEHMKGMIRKMDA</sequence>
<proteinExistence type="predicted"/>
<dbReference type="PATRIC" id="fig|45073.5.peg.1678"/>
<dbReference type="PROSITE" id="PS51724">
    <property type="entry name" value="SPOR"/>
    <property type="match status" value="1"/>
</dbReference>
<dbReference type="Proteomes" id="UP000054618">
    <property type="component" value="Unassembled WGS sequence"/>
</dbReference>
<keyword evidence="1" id="KW-0472">Membrane</keyword>
<dbReference type="PANTHER" id="PTHR38687">
    <property type="entry name" value="CELL DIVISION PROTEIN DEDD-RELATED"/>
    <property type="match status" value="1"/>
</dbReference>
<dbReference type="GO" id="GO:0042834">
    <property type="term" value="F:peptidoglycan binding"/>
    <property type="evidence" value="ECO:0007669"/>
    <property type="project" value="InterPro"/>
</dbReference>
<evidence type="ECO:0000313" key="3">
    <source>
        <dbReference type="EMBL" id="KTD50263.1"/>
    </source>
</evidence>